<dbReference type="InterPro" id="IPR016187">
    <property type="entry name" value="CTDL_fold"/>
</dbReference>
<comment type="pathway">
    <text evidence="3">Amino-acid biosynthesis; ergothioneine biosynthesis.</text>
</comment>
<dbReference type="InterPro" id="IPR042095">
    <property type="entry name" value="SUMF_sf"/>
</dbReference>
<keyword evidence="1" id="KW-0560">Oxidoreductase</keyword>
<dbReference type="PANTHER" id="PTHR43397:SF1">
    <property type="entry name" value="ERGOTHIONEINE BIOSYNTHESIS PROTEIN 1"/>
    <property type="match status" value="1"/>
</dbReference>
<dbReference type="Pfam" id="PF03781">
    <property type="entry name" value="FGE-sulfatase"/>
    <property type="match status" value="1"/>
</dbReference>
<dbReference type="Gene3D" id="3.90.1580.10">
    <property type="entry name" value="paralog of FGE (formylglycine-generating enzyme)"/>
    <property type="match status" value="1"/>
</dbReference>
<dbReference type="AlphaFoldDB" id="A0A7S8FEP9"/>
<feature type="domain" description="DinB-like" evidence="5">
    <location>
        <begin position="15"/>
        <end position="134"/>
    </location>
</feature>
<dbReference type="SUPFAM" id="SSF56436">
    <property type="entry name" value="C-type lectin-like"/>
    <property type="match status" value="1"/>
</dbReference>
<sequence>MIARTPTATHFVETLARARTTTDALFDLVRPEAFHTRPVPERHRTIFYFGHLEAFDWNLLSQAVEVPSFHQEFDRLFAFGIDPDPGQLPQDGHSDWPEKQEVQRYNQHVREVFDDLSNQVTEQVLSVALEHRLMHAETFAYLLHNLPTTQKDIPLVAPFPPSPIPAPLAIEIPGGAVTLGQRRTQLDGHYRFGWDNEFDGHEVAVSAFAIGKYKVTNGEYLEFVRAGAKPPHFWAWREGRWWWRGMSEDVPLPMDWPVYVTHQEASAFAAWTGKRLPTEAEFHRAAYGTPDGEEERVYPWGNDVPDARRGNFNGIRWDPISVTATPLGDSAFGISQLVGNGWEWTSTVFQPFPGFRSFPFYPGYSARFFDGDHYVLKGASSRTDVSLLRRSFRNWFRPNYPYIYAGFRCVEN</sequence>
<protein>
    <recommendedName>
        <fullName evidence="8">Sulfatase-modifying factor enzyme domain-containing protein</fullName>
    </recommendedName>
</protein>
<evidence type="ECO:0000256" key="1">
    <source>
        <dbReference type="ARBA" id="ARBA00023002"/>
    </source>
</evidence>
<reference evidence="6 7" key="1">
    <citation type="journal article" date="2020" name="ISME J.">
        <title>Enrichment and physiological characterization of a novel comammox Nitrospira indicates ammonium inhibition of complete nitrification.</title>
        <authorList>
            <person name="Sakoula D."/>
            <person name="Koch H."/>
            <person name="Frank J."/>
            <person name="Jetten M.S.M."/>
            <person name="van Kessel M.A.H.J."/>
            <person name="Lucker S."/>
        </authorList>
    </citation>
    <scope>NUCLEOTIDE SEQUENCE [LARGE SCALE GENOMIC DNA]</scope>
    <source>
        <strain evidence="6">Comreactor17</strain>
    </source>
</reference>
<evidence type="ECO:0000256" key="3">
    <source>
        <dbReference type="ARBA" id="ARBA00037882"/>
    </source>
</evidence>
<keyword evidence="2" id="KW-0408">Iron</keyword>
<gene>
    <name evidence="6" type="ORF">Nkreftii_002309</name>
</gene>
<organism evidence="6 7">
    <name type="scientific">Candidatus Nitrospira kreftii</name>
    <dbReference type="NCBI Taxonomy" id="2652173"/>
    <lineage>
        <taxon>Bacteria</taxon>
        <taxon>Pseudomonadati</taxon>
        <taxon>Nitrospirota</taxon>
        <taxon>Nitrospiria</taxon>
        <taxon>Nitrospirales</taxon>
        <taxon>Nitrospiraceae</taxon>
        <taxon>Nitrospira</taxon>
    </lineage>
</organism>
<dbReference type="Gene3D" id="1.20.120.450">
    <property type="entry name" value="dinb family like domain"/>
    <property type="match status" value="1"/>
</dbReference>
<dbReference type="KEGG" id="nkf:Nkreftii_002309"/>
<feature type="domain" description="Sulfatase-modifying factor enzyme-like" evidence="4">
    <location>
        <begin position="169"/>
        <end position="410"/>
    </location>
</feature>
<dbReference type="PANTHER" id="PTHR43397">
    <property type="entry name" value="ERGOTHIONEINE BIOSYNTHESIS PROTEIN 1"/>
    <property type="match status" value="1"/>
</dbReference>
<dbReference type="Proteomes" id="UP000593737">
    <property type="component" value="Chromosome"/>
</dbReference>
<accession>A0A7S8FEP9</accession>
<proteinExistence type="predicted"/>
<name>A0A7S8FEP9_9BACT</name>
<evidence type="ECO:0000313" key="6">
    <source>
        <dbReference type="EMBL" id="QPD04535.1"/>
    </source>
</evidence>
<evidence type="ECO:0000256" key="2">
    <source>
        <dbReference type="ARBA" id="ARBA00023004"/>
    </source>
</evidence>
<dbReference type="EMBL" id="CP047423">
    <property type="protein sequence ID" value="QPD04535.1"/>
    <property type="molecule type" value="Genomic_DNA"/>
</dbReference>
<dbReference type="InterPro" id="IPR024775">
    <property type="entry name" value="DinB-like"/>
</dbReference>
<dbReference type="Pfam" id="PF12867">
    <property type="entry name" value="DinB_2"/>
    <property type="match status" value="1"/>
</dbReference>
<dbReference type="InterPro" id="IPR051128">
    <property type="entry name" value="EgtD_Methyltrsf_superfamily"/>
</dbReference>
<evidence type="ECO:0008006" key="8">
    <source>
        <dbReference type="Google" id="ProtNLM"/>
    </source>
</evidence>
<dbReference type="InterPro" id="IPR005532">
    <property type="entry name" value="SUMF_dom"/>
</dbReference>
<evidence type="ECO:0000259" key="4">
    <source>
        <dbReference type="Pfam" id="PF03781"/>
    </source>
</evidence>
<evidence type="ECO:0000259" key="5">
    <source>
        <dbReference type="Pfam" id="PF12867"/>
    </source>
</evidence>
<evidence type="ECO:0000313" key="7">
    <source>
        <dbReference type="Proteomes" id="UP000593737"/>
    </source>
</evidence>
<dbReference type="InterPro" id="IPR034660">
    <property type="entry name" value="DinB/YfiT-like"/>
</dbReference>